<keyword evidence="1 2" id="KW-0103">Bromodomain</keyword>
<sequence>MSKLNERGISDYDEVHGEILAPVDTSRSAAPVVGPRDFTFMSFPTAYTPLESLLLFQGLRAEGVNSHAVFNRISEQLKKVSYVHDDSSFDSGRLSPDALREFYLWLLKEEVKRDLERQAERDDLLRNGTLEPAQRKRKAPSPSLPTVHEASQHAHLIPQLVTRLYARYREHAVRDIREHERKYQALRREVGEIEDGKWDERLQKQRTASNTQSPRPSAATHPHLAAHKLDASRPAAASPTSAGNAVEHAAAVPSKPFKGNKIDDLMNHGPEPQNGIEHRRTPSGTVLPPLSEMAPQSPRFGIPPKVPGPLSTQIPNHGYHQSPTSGHQSPYAPHHGHAVSGSMASPQVQNSLSRPSSSPRPILPPPPGMNLPPPSPGHTASPGLHGPPLPGHQQYPHPPPHRLSTGQSPTTGRPPYGYPPSAPHHAPPPPHQGYYQPQPYQDRRTSYPVHGQPAYPMHAPQPGGYQLPPFPVDTNQPGQAYPQGQMPLPMYATRQPQYSQHPPSAPATVQRRTPAEHRLVSDIVAALATPPRQKWGRSFKRPPPNLDLGTPMPSPVTEIEPFSPVMERSELAGRSTRHTRNRHTAADLSAEPEPSTKSIRTRGRMKWDRSPHSMVSSTADEMTLTRSQSVSTAAGAFLPSDDRPGSRGNVKIEPSTPAGIVEIPEAPQDFASTSGGPMTRKRRGTLQSNPHPPSKRTRQRSPDPDVSEPNWATPPPRPTTVLATRNFHKVAAAIMTDLESHKHASYFKNPVNDRTAPGYSEIVKIPQNLKSIRTGMTAGSKAVAAAASPSTAEASSATIELERSADLVPPKAIVNAAQLEKEVMRVFANAVMFNPGEDGMVSDTREMFEDAEAKLAQWRGAEKDVDREEVVEQQAEDDGRESKGKRARKA</sequence>
<proteinExistence type="predicted"/>
<dbReference type="InterPro" id="IPR001487">
    <property type="entry name" value="Bromodomain"/>
</dbReference>
<dbReference type="PANTHER" id="PTHR15398:SF4">
    <property type="entry name" value="BROMODOMAIN-CONTAINING PROTEIN 8 ISOFORM X1"/>
    <property type="match status" value="1"/>
</dbReference>
<dbReference type="AlphaFoldDB" id="A0AAJ0GG63"/>
<evidence type="ECO:0000256" key="4">
    <source>
        <dbReference type="SAM" id="MobiDB-lite"/>
    </source>
</evidence>
<dbReference type="Pfam" id="PF00439">
    <property type="entry name" value="Bromodomain"/>
    <property type="match status" value="1"/>
</dbReference>
<feature type="coiled-coil region" evidence="3">
    <location>
        <begin position="169"/>
        <end position="196"/>
    </location>
</feature>
<feature type="compositionally biased region" description="Pro residues" evidence="4">
    <location>
        <begin position="416"/>
        <end position="431"/>
    </location>
</feature>
<dbReference type="SUPFAM" id="SSF47370">
    <property type="entry name" value="Bromodomain"/>
    <property type="match status" value="1"/>
</dbReference>
<dbReference type="PANTHER" id="PTHR15398">
    <property type="entry name" value="BROMODOMAIN-CONTAINING PROTEIN 8"/>
    <property type="match status" value="1"/>
</dbReference>
<organism evidence="6 7">
    <name type="scientific">Extremus antarcticus</name>
    <dbReference type="NCBI Taxonomy" id="702011"/>
    <lineage>
        <taxon>Eukaryota</taxon>
        <taxon>Fungi</taxon>
        <taxon>Dikarya</taxon>
        <taxon>Ascomycota</taxon>
        <taxon>Pezizomycotina</taxon>
        <taxon>Dothideomycetes</taxon>
        <taxon>Dothideomycetidae</taxon>
        <taxon>Mycosphaerellales</taxon>
        <taxon>Extremaceae</taxon>
        <taxon>Extremus</taxon>
    </lineage>
</organism>
<feature type="compositionally biased region" description="Polar residues" evidence="4">
    <location>
        <begin position="310"/>
        <end position="328"/>
    </location>
</feature>
<gene>
    <name evidence="6" type="ORF">LTR09_001927</name>
</gene>
<evidence type="ECO:0000313" key="7">
    <source>
        <dbReference type="Proteomes" id="UP001271007"/>
    </source>
</evidence>
<dbReference type="GO" id="GO:0035267">
    <property type="term" value="C:NuA4 histone acetyltransferase complex"/>
    <property type="evidence" value="ECO:0007669"/>
    <property type="project" value="TreeGrafter"/>
</dbReference>
<evidence type="ECO:0000256" key="2">
    <source>
        <dbReference type="PROSITE-ProRule" id="PRU00035"/>
    </source>
</evidence>
<keyword evidence="3" id="KW-0175">Coiled coil</keyword>
<comment type="caution">
    <text evidence="6">The sequence shown here is derived from an EMBL/GenBank/DDBJ whole genome shotgun (WGS) entry which is preliminary data.</text>
</comment>
<dbReference type="EMBL" id="JAWDJX010000004">
    <property type="protein sequence ID" value="KAK3056889.1"/>
    <property type="molecule type" value="Genomic_DNA"/>
</dbReference>
<feature type="compositionally biased region" description="Low complexity" evidence="4">
    <location>
        <begin position="232"/>
        <end position="242"/>
    </location>
</feature>
<evidence type="ECO:0000256" key="3">
    <source>
        <dbReference type="SAM" id="Coils"/>
    </source>
</evidence>
<feature type="region of interest" description="Disordered" evidence="4">
    <location>
        <begin position="124"/>
        <end position="152"/>
    </location>
</feature>
<reference evidence="6" key="1">
    <citation type="submission" date="2023-04" db="EMBL/GenBank/DDBJ databases">
        <title>Black Yeasts Isolated from many extreme environments.</title>
        <authorList>
            <person name="Coleine C."/>
            <person name="Stajich J.E."/>
            <person name="Selbmann L."/>
        </authorList>
    </citation>
    <scope>NUCLEOTIDE SEQUENCE</scope>
    <source>
        <strain evidence="6">CCFEE 5312</strain>
    </source>
</reference>
<dbReference type="Gene3D" id="1.20.920.10">
    <property type="entry name" value="Bromodomain-like"/>
    <property type="match status" value="1"/>
</dbReference>
<feature type="compositionally biased region" description="Pro residues" evidence="4">
    <location>
        <begin position="361"/>
        <end position="376"/>
    </location>
</feature>
<feature type="region of interest" description="Disordered" evidence="4">
    <location>
        <begin position="858"/>
        <end position="890"/>
    </location>
</feature>
<feature type="domain" description="Bromo" evidence="5">
    <location>
        <begin position="739"/>
        <end position="841"/>
    </location>
</feature>
<protein>
    <recommendedName>
        <fullName evidence="5">Bromo domain-containing protein</fullName>
    </recommendedName>
</protein>
<dbReference type="Proteomes" id="UP001271007">
    <property type="component" value="Unassembled WGS sequence"/>
</dbReference>
<accession>A0AAJ0GG63</accession>
<feature type="region of interest" description="Disordered" evidence="4">
    <location>
        <begin position="533"/>
        <end position="720"/>
    </location>
</feature>
<keyword evidence="7" id="KW-1185">Reference proteome</keyword>
<evidence type="ECO:0000313" key="6">
    <source>
        <dbReference type="EMBL" id="KAK3056889.1"/>
    </source>
</evidence>
<evidence type="ECO:0000259" key="5">
    <source>
        <dbReference type="PROSITE" id="PS50014"/>
    </source>
</evidence>
<dbReference type="PROSITE" id="PS50014">
    <property type="entry name" value="BROMODOMAIN_2"/>
    <property type="match status" value="1"/>
</dbReference>
<feature type="compositionally biased region" description="Polar residues" evidence="4">
    <location>
        <begin position="613"/>
        <end position="632"/>
    </location>
</feature>
<dbReference type="GO" id="GO:0006325">
    <property type="term" value="P:chromatin organization"/>
    <property type="evidence" value="ECO:0007669"/>
    <property type="project" value="UniProtKB-ARBA"/>
</dbReference>
<feature type="region of interest" description="Disordered" evidence="4">
    <location>
        <begin position="197"/>
        <end position="521"/>
    </location>
</feature>
<feature type="compositionally biased region" description="Polar residues" evidence="4">
    <location>
        <begin position="205"/>
        <end position="215"/>
    </location>
</feature>
<evidence type="ECO:0000256" key="1">
    <source>
        <dbReference type="ARBA" id="ARBA00023117"/>
    </source>
</evidence>
<dbReference type="InterPro" id="IPR036427">
    <property type="entry name" value="Bromodomain-like_sf"/>
</dbReference>
<feature type="compositionally biased region" description="Basic and acidic residues" evidence="4">
    <location>
        <begin position="860"/>
        <end position="870"/>
    </location>
</feature>
<feature type="compositionally biased region" description="Low complexity" evidence="4">
    <location>
        <begin position="350"/>
        <end position="360"/>
    </location>
</feature>
<name>A0AAJ0GG63_9PEZI</name>